<keyword evidence="5" id="KW-0411">Iron-sulfur</keyword>
<dbReference type="RefSeq" id="WP_156202824.1">
    <property type="nucleotide sequence ID" value="NZ_CP046457.1"/>
</dbReference>
<evidence type="ECO:0000256" key="4">
    <source>
        <dbReference type="ARBA" id="ARBA00023004"/>
    </source>
</evidence>
<proteinExistence type="inferred from homology"/>
<dbReference type="GO" id="GO:0046872">
    <property type="term" value="F:metal ion binding"/>
    <property type="evidence" value="ECO:0007669"/>
    <property type="project" value="UniProtKB-KW"/>
</dbReference>
<comment type="similarity">
    <text evidence="1">Belongs to the class-I fumarase family.</text>
</comment>
<reference evidence="9" key="1">
    <citation type="journal article" date="2019" name="Microbiology">
        <title>Complete Genome Sequence of an Uncultured Bacterium of the Candidate Phylum Bipolaricaulota.</title>
        <authorList>
            <person name="Kadnikov V.V."/>
            <person name="Mardanov A.V."/>
            <person name="Beletsky A.V."/>
            <person name="Frank Y.A."/>
            <person name="Karnachuk O.V."/>
            <person name="Ravin N.V."/>
        </authorList>
    </citation>
    <scope>NUCLEOTIDE SEQUENCE [LARGE SCALE GENOMIC DNA]</scope>
</reference>
<dbReference type="AlphaFoldDB" id="A0A6I6DC01"/>
<keyword evidence="9" id="KW-1185">Reference proteome</keyword>
<keyword evidence="3" id="KW-0479">Metal-binding</keyword>
<dbReference type="Proteomes" id="UP000426444">
    <property type="component" value="Chromosome"/>
</dbReference>
<dbReference type="Pfam" id="PF05681">
    <property type="entry name" value="Fumerase"/>
    <property type="match status" value="1"/>
</dbReference>
<dbReference type="EC" id="4.2.1.32" evidence="8"/>
<dbReference type="GO" id="GO:0004333">
    <property type="term" value="F:fumarate hydratase activity"/>
    <property type="evidence" value="ECO:0007669"/>
    <property type="project" value="UniProtKB-EC"/>
</dbReference>
<gene>
    <name evidence="8" type="ORF">SYNTR_0282</name>
</gene>
<sequence length="280" mass="30411">MRQISVKKIQEAVTQAVGQVNIYLPRDIEEALNKSLFNEENERAKNILNILLENAKIAREEKMALCQDTGMVAVDIELGQQVIISDGDILSAVNQGISDGYEKYYLRKSVVSCPFERKNTGDNTPAIINISLFPDDRLVLNIMPKGAGSENMGQLAMLKPAEGIQGVKDFVINVVKNASSNPCPPIIVGVGIGGNMEKAAHLAKKALFRDINTKNNNKEIAVLEQELLSSINALDIGPQGFGGKTTALAVNAETYPTHIASLPVAVNIGCHCMRRIRLAF</sequence>
<keyword evidence="6 8" id="KW-0456">Lyase</keyword>
<protein>
    <submittedName>
        <fullName evidence="8">Fumarate hydratase class I, alpha region</fullName>
        <ecNumber evidence="8">4.2.1.2</ecNumber>
        <ecNumber evidence="8">4.2.1.32</ecNumber>
    </submittedName>
</protein>
<accession>A0A6I6DC01</accession>
<organism evidence="8 9">
    <name type="scientific">Candidatus Syntrophocurvum alkaliphilum</name>
    <dbReference type="NCBI Taxonomy" id="2293317"/>
    <lineage>
        <taxon>Bacteria</taxon>
        <taxon>Bacillati</taxon>
        <taxon>Bacillota</taxon>
        <taxon>Clostridia</taxon>
        <taxon>Eubacteriales</taxon>
        <taxon>Syntrophomonadaceae</taxon>
        <taxon>Candidatus Syntrophocurvum</taxon>
    </lineage>
</organism>
<dbReference type="GO" id="GO:0051539">
    <property type="term" value="F:4 iron, 4 sulfur cluster binding"/>
    <property type="evidence" value="ECO:0007669"/>
    <property type="project" value="UniProtKB-KW"/>
</dbReference>
<dbReference type="EMBL" id="CP046457">
    <property type="protein sequence ID" value="QGT98875.1"/>
    <property type="molecule type" value="Genomic_DNA"/>
</dbReference>
<keyword evidence="2" id="KW-0004">4Fe-4S</keyword>
<evidence type="ECO:0000256" key="2">
    <source>
        <dbReference type="ARBA" id="ARBA00022485"/>
    </source>
</evidence>
<dbReference type="KEGG" id="salq:SYNTR_0282"/>
<dbReference type="EC" id="4.2.1.2" evidence="8"/>
<evidence type="ECO:0000256" key="6">
    <source>
        <dbReference type="ARBA" id="ARBA00023239"/>
    </source>
</evidence>
<dbReference type="OrthoDB" id="9798978at2"/>
<feature type="domain" description="Fe-S hydro-lyase tartrate dehydratase alpha-type catalytic" evidence="7">
    <location>
        <begin position="11"/>
        <end position="277"/>
    </location>
</feature>
<dbReference type="InterPro" id="IPR004646">
    <property type="entry name" value="Fe-S_hydro-lyase_TtdA-typ_cat"/>
</dbReference>
<dbReference type="NCBIfam" id="TIGR00722">
    <property type="entry name" value="ttdA_fumA_fumB"/>
    <property type="match status" value="1"/>
</dbReference>
<evidence type="ECO:0000256" key="5">
    <source>
        <dbReference type="ARBA" id="ARBA00023014"/>
    </source>
</evidence>
<evidence type="ECO:0000313" key="8">
    <source>
        <dbReference type="EMBL" id="QGT98875.1"/>
    </source>
</evidence>
<keyword evidence="4" id="KW-0408">Iron</keyword>
<evidence type="ECO:0000313" key="9">
    <source>
        <dbReference type="Proteomes" id="UP000426444"/>
    </source>
</evidence>
<name>A0A6I6DC01_9FIRM</name>
<evidence type="ECO:0000256" key="1">
    <source>
        <dbReference type="ARBA" id="ARBA00008876"/>
    </source>
</evidence>
<dbReference type="GO" id="GO:0008730">
    <property type="term" value="F:L(+)-tartrate dehydratase activity"/>
    <property type="evidence" value="ECO:0007669"/>
    <property type="project" value="UniProtKB-EC"/>
</dbReference>
<dbReference type="NCBIfam" id="NF004885">
    <property type="entry name" value="PRK06246.1"/>
    <property type="match status" value="1"/>
</dbReference>
<dbReference type="PANTHER" id="PTHR30389:SF17">
    <property type="entry name" value="L(+)-TARTRATE DEHYDRATASE SUBUNIT ALPHA-RELATED"/>
    <property type="match status" value="1"/>
</dbReference>
<evidence type="ECO:0000256" key="3">
    <source>
        <dbReference type="ARBA" id="ARBA00022723"/>
    </source>
</evidence>
<dbReference type="PANTHER" id="PTHR30389">
    <property type="entry name" value="FUMARATE HYDRATASE-RELATED"/>
    <property type="match status" value="1"/>
</dbReference>
<evidence type="ECO:0000259" key="7">
    <source>
        <dbReference type="Pfam" id="PF05681"/>
    </source>
</evidence>
<dbReference type="InterPro" id="IPR051208">
    <property type="entry name" value="Class-I_Fumarase/Tartrate_DH"/>
</dbReference>